<evidence type="ECO:0000313" key="11">
    <source>
        <dbReference type="Proteomes" id="UP000018144"/>
    </source>
</evidence>
<dbReference type="InterPro" id="IPR017937">
    <property type="entry name" value="Thioredoxin_CS"/>
</dbReference>
<dbReference type="OrthoDB" id="72053at2759"/>
<dbReference type="eggNOG" id="KOG0191">
    <property type="taxonomic scope" value="Eukaryota"/>
</dbReference>
<dbReference type="Gene3D" id="3.40.30.10">
    <property type="entry name" value="Glutaredoxin"/>
    <property type="match status" value="2"/>
</dbReference>
<name>U4KXP4_PYROM</name>
<dbReference type="GO" id="GO:0005789">
    <property type="term" value="C:endoplasmic reticulum membrane"/>
    <property type="evidence" value="ECO:0007669"/>
    <property type="project" value="UniProtKB-SubCell"/>
</dbReference>
<accession>U4KXP4</accession>
<dbReference type="AlphaFoldDB" id="U4KXP4"/>
<reference evidence="10 11" key="1">
    <citation type="journal article" date="2013" name="PLoS Genet.">
        <title>The genome and development-dependent transcriptomes of Pyronema confluens: a window into fungal evolution.</title>
        <authorList>
            <person name="Traeger S."/>
            <person name="Altegoer F."/>
            <person name="Freitag M."/>
            <person name="Gabaldon T."/>
            <person name="Kempken F."/>
            <person name="Kumar A."/>
            <person name="Marcet-Houben M."/>
            <person name="Poggeler S."/>
            <person name="Stajich J.E."/>
            <person name="Nowrousian M."/>
        </authorList>
    </citation>
    <scope>NUCLEOTIDE SEQUENCE [LARGE SCALE GENOMIC DNA]</scope>
    <source>
        <strain evidence="11">CBS 100304</strain>
        <tissue evidence="10">Vegetative mycelium</tissue>
    </source>
</reference>
<sequence>MRFGSPYSLLLAVLAGQSVFSGVLAAGQADKAGDTVVADIHTDSKTPESPAKAADALPEVLQLTGGNFKEKIAKGYWIVKHHSPQCPHCLAVAPTWKKVVNHYTTTPVSPDLGATYTQAYPLNFGDLDCLAYGDTCAEFGVVSWPWFNVFKDGKKVDSFEKTERTFETLSAFVDKQIDEIKSNKVDKTKKKAVPAVTTTPNPTGESLPLDTERFTKLITTTRDAWLVKFYAPWCGHCQAMAPAWAELGKEMKAELNIGEVNCEAEKRLCKDLKIKGYPTILYFQNGERVEYDGLRGMGDLVSYARKAVDSGVKEITDEEFKALEKKGDMEVAFVYFYDHAAVSEDFSALDRLTLNLIGHAPIYKTKDPLMSTRFRIFAWPKLMVVREGKPSYYNALAPHDMRDYGRVLNWMKSVWLPIVPELTAANSHQIMNNHIVVLGILNREKADDFTLAKKELKEAAMEFMTQRAEEETAERKRLRDAKQLRLEEAEDRNDDRAIKAAKNTRIDVSRKKEVHFAWVDGIFWERWVRTTYGVNVKEDGARIIINDEDHKLYWDTNTEGGAITPSRSRILATLGDVLSKSPSIPAKSTSSSIERVFLWFKSGSNGHPWAAIIFFLVAILGLAFWGRGKIRRKAAGYFRLDGKEGILGGLGVGGPAGGKVD</sequence>
<dbReference type="InterPro" id="IPR013766">
    <property type="entry name" value="Thioredoxin_domain"/>
</dbReference>
<evidence type="ECO:0000256" key="5">
    <source>
        <dbReference type="ARBA" id="ARBA00045246"/>
    </source>
</evidence>
<feature type="domain" description="Thioredoxin" evidence="9">
    <location>
        <begin position="40"/>
        <end position="178"/>
    </location>
</feature>
<protein>
    <submittedName>
        <fullName evidence="10">Similar to Uncharacterized protein C3D6.13c acc. no. P87178</fullName>
    </submittedName>
</protein>
<evidence type="ECO:0000256" key="2">
    <source>
        <dbReference type="ARBA" id="ARBA00022692"/>
    </source>
</evidence>
<evidence type="ECO:0000256" key="4">
    <source>
        <dbReference type="ARBA" id="ARBA00023136"/>
    </source>
</evidence>
<dbReference type="SUPFAM" id="SSF52833">
    <property type="entry name" value="Thioredoxin-like"/>
    <property type="match status" value="3"/>
</dbReference>
<keyword evidence="3 7" id="KW-1133">Transmembrane helix</keyword>
<dbReference type="PRINTS" id="PR00421">
    <property type="entry name" value="THIOREDOXIN"/>
</dbReference>
<comment type="subcellular location">
    <subcellularLocation>
        <location evidence="1">Endoplasmic reticulum membrane</location>
        <topology evidence="1">Single-pass membrane protein</topology>
    </subcellularLocation>
</comment>
<dbReference type="PROSITE" id="PS00194">
    <property type="entry name" value="THIOREDOXIN_1"/>
    <property type="match status" value="1"/>
</dbReference>
<dbReference type="InterPro" id="IPR052250">
    <property type="entry name" value="PDI_TMX3"/>
</dbReference>
<dbReference type="STRING" id="1076935.U4KXP4"/>
<feature type="signal peptide" evidence="8">
    <location>
        <begin position="1"/>
        <end position="25"/>
    </location>
</feature>
<keyword evidence="4 7" id="KW-0472">Membrane</keyword>
<evidence type="ECO:0000259" key="9">
    <source>
        <dbReference type="PROSITE" id="PS51352"/>
    </source>
</evidence>
<dbReference type="PROSITE" id="PS51352">
    <property type="entry name" value="THIOREDOXIN_2"/>
    <property type="match status" value="2"/>
</dbReference>
<feature type="chain" id="PRO_5004651497" evidence="8">
    <location>
        <begin position="26"/>
        <end position="661"/>
    </location>
</feature>
<dbReference type="EMBL" id="HF935198">
    <property type="protein sequence ID" value="CCX04319.1"/>
    <property type="molecule type" value="Genomic_DNA"/>
</dbReference>
<feature type="coiled-coil region" evidence="6">
    <location>
        <begin position="454"/>
        <end position="481"/>
    </location>
</feature>
<keyword evidence="11" id="KW-1185">Reference proteome</keyword>
<gene>
    <name evidence="10" type="ORF">PCON_01824</name>
</gene>
<evidence type="ECO:0000256" key="8">
    <source>
        <dbReference type="SAM" id="SignalP"/>
    </source>
</evidence>
<dbReference type="Pfam" id="PF00085">
    <property type="entry name" value="Thioredoxin"/>
    <property type="match status" value="2"/>
</dbReference>
<comment type="function">
    <text evidence="5">Probable disulfide isomerase, which participates in the folding of proteins containing disulfide bonds. May act as a dithiol oxidase. Acts as a regulator of endoplasmic reticulum-mitochondria contact sites via its ability to regulate redox signals.</text>
</comment>
<evidence type="ECO:0000256" key="1">
    <source>
        <dbReference type="ARBA" id="ARBA00004389"/>
    </source>
</evidence>
<evidence type="ECO:0000256" key="6">
    <source>
        <dbReference type="SAM" id="Coils"/>
    </source>
</evidence>
<keyword evidence="6" id="KW-0175">Coiled coil</keyword>
<organism evidence="10 11">
    <name type="scientific">Pyronema omphalodes (strain CBS 100304)</name>
    <name type="common">Pyronema confluens</name>
    <dbReference type="NCBI Taxonomy" id="1076935"/>
    <lineage>
        <taxon>Eukaryota</taxon>
        <taxon>Fungi</taxon>
        <taxon>Dikarya</taxon>
        <taxon>Ascomycota</taxon>
        <taxon>Pezizomycotina</taxon>
        <taxon>Pezizomycetes</taxon>
        <taxon>Pezizales</taxon>
        <taxon>Pyronemataceae</taxon>
        <taxon>Pyronema</taxon>
    </lineage>
</organism>
<keyword evidence="8" id="KW-0732">Signal</keyword>
<dbReference type="PANTHER" id="PTHR46426:SF1">
    <property type="entry name" value="PROTEIN DISULFIDE-ISOMERASE TMX3"/>
    <property type="match status" value="1"/>
</dbReference>
<dbReference type="InterPro" id="IPR036249">
    <property type="entry name" value="Thioredoxin-like_sf"/>
</dbReference>
<proteinExistence type="predicted"/>
<feature type="transmembrane region" description="Helical" evidence="7">
    <location>
        <begin position="606"/>
        <end position="625"/>
    </location>
</feature>
<evidence type="ECO:0000256" key="7">
    <source>
        <dbReference type="SAM" id="Phobius"/>
    </source>
</evidence>
<dbReference type="CDD" id="cd02961">
    <property type="entry name" value="PDI_a_family"/>
    <property type="match status" value="1"/>
</dbReference>
<evidence type="ECO:0000313" key="10">
    <source>
        <dbReference type="EMBL" id="CCX04319.1"/>
    </source>
</evidence>
<dbReference type="Proteomes" id="UP000018144">
    <property type="component" value="Unassembled WGS sequence"/>
</dbReference>
<dbReference type="OMA" id="IFVYFYD"/>
<keyword evidence="2 7" id="KW-0812">Transmembrane</keyword>
<evidence type="ECO:0000256" key="3">
    <source>
        <dbReference type="ARBA" id="ARBA00022989"/>
    </source>
</evidence>
<dbReference type="PANTHER" id="PTHR46426">
    <property type="entry name" value="PROTEIN DISULFIDE-ISOMERASE TMX3"/>
    <property type="match status" value="1"/>
</dbReference>
<feature type="domain" description="Thioredoxin" evidence="9">
    <location>
        <begin position="187"/>
        <end position="313"/>
    </location>
</feature>